<protein>
    <submittedName>
        <fullName evidence="9">Carbohydrate ABC transporter permease</fullName>
    </submittedName>
</protein>
<feature type="transmembrane region" description="Helical" evidence="7">
    <location>
        <begin position="75"/>
        <end position="99"/>
    </location>
</feature>
<evidence type="ECO:0000256" key="3">
    <source>
        <dbReference type="ARBA" id="ARBA00022475"/>
    </source>
</evidence>
<sequence length="281" mass="31327">MAQSQQTNRRVAQIVIYVFLFVCALLVIAPFVWMVSISFDRMANIQVPFPPSFIPDLFSIFNYELVFENGRIFRAYLNSGLVTFGSVVLQVSAALLGGYAFSKGRFKGKKLLFIVVLATMMVPIEARLIPLYSMFNHVGLLDTFWPVILPSILYGLGVFLTKQFFDQIPDSLREAASIDGASEFRTFFQVYAPLAGPITATLLILSFMGNWNEFVWPLVVLNSEQLQTIPLFLASFSLENGTALAGMTMALATMSVVPIIIVFICLQRYIIQSIALSGLKE</sequence>
<dbReference type="Pfam" id="PF00528">
    <property type="entry name" value="BPD_transp_1"/>
    <property type="match status" value="1"/>
</dbReference>
<evidence type="ECO:0000256" key="2">
    <source>
        <dbReference type="ARBA" id="ARBA00022448"/>
    </source>
</evidence>
<comment type="similarity">
    <text evidence="7">Belongs to the binding-protein-dependent transport system permease family.</text>
</comment>
<feature type="transmembrane region" description="Helical" evidence="7">
    <location>
        <begin position="243"/>
        <end position="266"/>
    </location>
</feature>
<dbReference type="Gene3D" id="1.10.3720.10">
    <property type="entry name" value="MetI-like"/>
    <property type="match status" value="1"/>
</dbReference>
<dbReference type="InterPro" id="IPR000515">
    <property type="entry name" value="MetI-like"/>
</dbReference>
<organism evidence="9 10">
    <name type="scientific">Shouchella clausii</name>
    <name type="common">Alkalihalobacillus clausii</name>
    <dbReference type="NCBI Taxonomy" id="79880"/>
    <lineage>
        <taxon>Bacteria</taxon>
        <taxon>Bacillati</taxon>
        <taxon>Bacillota</taxon>
        <taxon>Bacilli</taxon>
        <taxon>Bacillales</taxon>
        <taxon>Bacillaceae</taxon>
        <taxon>Shouchella</taxon>
    </lineage>
</organism>
<keyword evidence="3" id="KW-1003">Cell membrane</keyword>
<dbReference type="PANTHER" id="PTHR43744">
    <property type="entry name" value="ABC TRANSPORTER PERMEASE PROTEIN MG189-RELATED-RELATED"/>
    <property type="match status" value="1"/>
</dbReference>
<evidence type="ECO:0000313" key="9">
    <source>
        <dbReference type="EMBL" id="PAE89261.1"/>
    </source>
</evidence>
<feature type="transmembrane region" description="Helical" evidence="7">
    <location>
        <begin position="186"/>
        <end position="208"/>
    </location>
</feature>
<dbReference type="SUPFAM" id="SSF161098">
    <property type="entry name" value="MetI-like"/>
    <property type="match status" value="1"/>
</dbReference>
<reference evidence="9 10" key="1">
    <citation type="submission" date="2017-07" db="EMBL/GenBank/DDBJ databases">
        <title>Isolation and whole genome analysis of endospore-forming bacteria from heroin.</title>
        <authorList>
            <person name="Kalinowski J."/>
            <person name="Ahrens B."/>
            <person name="Al-Dilaimi A."/>
            <person name="Winkler A."/>
            <person name="Wibberg D."/>
            <person name="Schleenbecker U."/>
            <person name="Ruckert C."/>
            <person name="Wolfel R."/>
            <person name="Grass G."/>
        </authorList>
    </citation>
    <scope>NUCLEOTIDE SEQUENCE [LARGE SCALE GENOMIC DNA]</scope>
    <source>
        <strain evidence="9 10">7539</strain>
    </source>
</reference>
<comment type="caution">
    <text evidence="9">The sequence shown here is derived from an EMBL/GenBank/DDBJ whole genome shotgun (WGS) entry which is preliminary data.</text>
</comment>
<feature type="domain" description="ABC transmembrane type-1" evidence="8">
    <location>
        <begin position="76"/>
        <end position="266"/>
    </location>
</feature>
<feature type="transmembrane region" description="Helical" evidence="7">
    <location>
        <begin position="12"/>
        <end position="33"/>
    </location>
</feature>
<dbReference type="InterPro" id="IPR035906">
    <property type="entry name" value="MetI-like_sf"/>
</dbReference>
<feature type="transmembrane region" description="Helical" evidence="7">
    <location>
        <begin position="111"/>
        <end position="132"/>
    </location>
</feature>
<keyword evidence="5 7" id="KW-1133">Transmembrane helix</keyword>
<keyword evidence="2 7" id="KW-0813">Transport</keyword>
<evidence type="ECO:0000256" key="6">
    <source>
        <dbReference type="ARBA" id="ARBA00023136"/>
    </source>
</evidence>
<dbReference type="Proteomes" id="UP000216207">
    <property type="component" value="Unassembled WGS sequence"/>
</dbReference>
<proteinExistence type="inferred from homology"/>
<feature type="transmembrane region" description="Helical" evidence="7">
    <location>
        <begin position="144"/>
        <end position="165"/>
    </location>
</feature>
<evidence type="ECO:0000313" key="10">
    <source>
        <dbReference type="Proteomes" id="UP000216207"/>
    </source>
</evidence>
<dbReference type="CDD" id="cd06261">
    <property type="entry name" value="TM_PBP2"/>
    <property type="match status" value="1"/>
</dbReference>
<comment type="subcellular location">
    <subcellularLocation>
        <location evidence="1 7">Cell membrane</location>
        <topology evidence="1 7">Multi-pass membrane protein</topology>
    </subcellularLocation>
</comment>
<evidence type="ECO:0000256" key="1">
    <source>
        <dbReference type="ARBA" id="ARBA00004651"/>
    </source>
</evidence>
<dbReference type="GO" id="GO:0005886">
    <property type="term" value="C:plasma membrane"/>
    <property type="evidence" value="ECO:0007669"/>
    <property type="project" value="UniProtKB-SubCell"/>
</dbReference>
<evidence type="ECO:0000256" key="5">
    <source>
        <dbReference type="ARBA" id="ARBA00022989"/>
    </source>
</evidence>
<name>A0A268P0S1_SHOCL</name>
<dbReference type="RefSeq" id="WP_082369192.1">
    <property type="nucleotide sequence ID" value="NZ_CP151152.1"/>
</dbReference>
<evidence type="ECO:0000256" key="7">
    <source>
        <dbReference type="RuleBase" id="RU363032"/>
    </source>
</evidence>
<dbReference type="PROSITE" id="PS50928">
    <property type="entry name" value="ABC_TM1"/>
    <property type="match status" value="1"/>
</dbReference>
<gene>
    <name evidence="9" type="ORF">CHH72_08195</name>
</gene>
<keyword evidence="4 7" id="KW-0812">Transmembrane</keyword>
<keyword evidence="6 7" id="KW-0472">Membrane</keyword>
<dbReference type="AlphaFoldDB" id="A0A268P0S1"/>
<dbReference type="PANTHER" id="PTHR43744:SF12">
    <property type="entry name" value="ABC TRANSPORTER PERMEASE PROTEIN MG189-RELATED"/>
    <property type="match status" value="1"/>
</dbReference>
<evidence type="ECO:0000259" key="8">
    <source>
        <dbReference type="PROSITE" id="PS50928"/>
    </source>
</evidence>
<dbReference type="GO" id="GO:0055085">
    <property type="term" value="P:transmembrane transport"/>
    <property type="evidence" value="ECO:0007669"/>
    <property type="project" value="InterPro"/>
</dbReference>
<accession>A0A268P0S1</accession>
<evidence type="ECO:0000256" key="4">
    <source>
        <dbReference type="ARBA" id="ARBA00022692"/>
    </source>
</evidence>
<dbReference type="EMBL" id="NPCC01000009">
    <property type="protein sequence ID" value="PAE89261.1"/>
    <property type="molecule type" value="Genomic_DNA"/>
</dbReference>